<feature type="compositionally biased region" description="Acidic residues" evidence="2">
    <location>
        <begin position="569"/>
        <end position="614"/>
    </location>
</feature>
<keyword evidence="4" id="KW-0347">Helicase</keyword>
<comment type="caution">
    <text evidence="4">The sequence shown here is derived from an EMBL/GenBank/DDBJ whole genome shotgun (WGS) entry which is preliminary data.</text>
</comment>
<evidence type="ECO:0000256" key="2">
    <source>
        <dbReference type="SAM" id="MobiDB-lite"/>
    </source>
</evidence>
<gene>
    <name evidence="4" type="ORF">P5673_001759</name>
</gene>
<feature type="compositionally biased region" description="Polar residues" evidence="2">
    <location>
        <begin position="412"/>
        <end position="423"/>
    </location>
</feature>
<reference evidence="4" key="1">
    <citation type="journal article" date="2023" name="G3 (Bethesda)">
        <title>Whole genome assembly and annotation of the endangered Caribbean coral Acropora cervicornis.</title>
        <authorList>
            <person name="Selwyn J.D."/>
            <person name="Vollmer S.V."/>
        </authorList>
    </citation>
    <scope>NUCLEOTIDE SEQUENCE</scope>
    <source>
        <strain evidence="4">K2</strain>
    </source>
</reference>
<evidence type="ECO:0000313" key="4">
    <source>
        <dbReference type="EMBL" id="KAK2572775.1"/>
    </source>
</evidence>
<organism evidence="4 5">
    <name type="scientific">Acropora cervicornis</name>
    <name type="common">Staghorn coral</name>
    <dbReference type="NCBI Taxonomy" id="6130"/>
    <lineage>
        <taxon>Eukaryota</taxon>
        <taxon>Metazoa</taxon>
        <taxon>Cnidaria</taxon>
        <taxon>Anthozoa</taxon>
        <taxon>Hexacorallia</taxon>
        <taxon>Scleractinia</taxon>
        <taxon>Astrocoeniina</taxon>
        <taxon>Acroporidae</taxon>
        <taxon>Acropora</taxon>
    </lineage>
</organism>
<feature type="domain" description="Helicase Sen1 N-terminal" evidence="3">
    <location>
        <begin position="53"/>
        <end position="441"/>
    </location>
</feature>
<name>A0AAD9R484_ACRCE</name>
<keyword evidence="4" id="KW-0067">ATP-binding</keyword>
<dbReference type="Pfam" id="PF12726">
    <property type="entry name" value="SEN1_N"/>
    <property type="match status" value="1"/>
</dbReference>
<feature type="region of interest" description="Disordered" evidence="2">
    <location>
        <begin position="412"/>
        <end position="436"/>
    </location>
</feature>
<dbReference type="InterPro" id="IPR024481">
    <property type="entry name" value="Helicase_Sen1_N"/>
</dbReference>
<reference evidence="4" key="2">
    <citation type="journal article" date="2023" name="Science">
        <title>Genomic signatures of disease resistance in endangered staghorn corals.</title>
        <authorList>
            <person name="Vollmer S.V."/>
            <person name="Selwyn J.D."/>
            <person name="Despard B.A."/>
            <person name="Roesel C.L."/>
        </authorList>
    </citation>
    <scope>NUCLEOTIDE SEQUENCE</scope>
    <source>
        <strain evidence="4">K2</strain>
    </source>
</reference>
<keyword evidence="1" id="KW-0175">Coiled coil</keyword>
<dbReference type="GO" id="GO:0004386">
    <property type="term" value="F:helicase activity"/>
    <property type="evidence" value="ECO:0007669"/>
    <property type="project" value="UniProtKB-KW"/>
</dbReference>
<feature type="region of interest" description="Disordered" evidence="2">
    <location>
        <begin position="547"/>
        <end position="621"/>
    </location>
</feature>
<accession>A0AAD9R484</accession>
<proteinExistence type="predicted"/>
<keyword evidence="4" id="KW-0378">Hydrolase</keyword>
<evidence type="ECO:0000256" key="1">
    <source>
        <dbReference type="SAM" id="Coils"/>
    </source>
</evidence>
<keyword evidence="5" id="KW-1185">Reference proteome</keyword>
<dbReference type="EMBL" id="JARQWQ010000003">
    <property type="protein sequence ID" value="KAK2572775.1"/>
    <property type="molecule type" value="Genomic_DNA"/>
</dbReference>
<dbReference type="AlphaFoldDB" id="A0AAD9R484"/>
<keyword evidence="4" id="KW-0547">Nucleotide-binding</keyword>
<protein>
    <submittedName>
        <fullName evidence="4">Helicase senataxin</fullName>
    </submittedName>
</protein>
<dbReference type="Proteomes" id="UP001249851">
    <property type="component" value="Unassembled WGS sequence"/>
</dbReference>
<feature type="coiled-coil region" evidence="1">
    <location>
        <begin position="479"/>
        <end position="506"/>
    </location>
</feature>
<evidence type="ECO:0000259" key="3">
    <source>
        <dbReference type="Pfam" id="PF12726"/>
    </source>
</evidence>
<evidence type="ECO:0000313" key="5">
    <source>
        <dbReference type="Proteomes" id="UP001249851"/>
    </source>
</evidence>
<sequence>MDVVVKQEPMSCWPNLELNRACEWCSSPDFMRGVIEDYVHKPLDEWQELLLDLCYCYDCVQEYHRLADEAKQNNPRSALFQEFLTLDIERLTHTIAGALESSAEDVLTKLQVPLMEVLGFPYLLHHKQLADQFVDGIIAVLKFSYPLKLEEKLPGAYLLLIHPNEKVRAWATRNARNLGLISRDDYDILVEVIEWMLGVVTFDISSNLIALDDIAIHKFLPPHLFVTPSFSEYWTGLVVLVMQMDFATVRSCLMSSDENGHRDFLVTIMSNLQDQMEEEGPFWSVLQCFTVFIEKLGERIWQMPSFHYQPNGVFDIITSNAVYTNYIQKRLGESEVTSHSQTATNGDSKRRLYKTALVWFRPFVESFLDFESSELCICEVLKYFHNLAVGKNTIGEPSKREKRMAIKAAMETQRTACSDQSPGKPSAKRAKHARVTATSTSVQSTATCAEEAEVIEPAEEAVEAVNKQTQDPAEGCSNCTVLSNKLRKLKNRTVSLEEKAKKWKASNRRSHYRLKVDMSALSFVILCCWYILFPVNEEHFQQLDAETEKAAGSEDGGNDAEGGYSCEGDVAEEEEDYEEEVEVAEEVEEDDDASEYDTATETETDTTETETEEEHGDKLNQ</sequence>